<protein>
    <submittedName>
        <fullName evidence="1">Uncharacterized protein</fullName>
    </submittedName>
</protein>
<reference evidence="1" key="1">
    <citation type="submission" date="2020-03" db="EMBL/GenBank/DDBJ databases">
        <title>The deep terrestrial virosphere.</title>
        <authorList>
            <person name="Holmfeldt K."/>
            <person name="Nilsson E."/>
            <person name="Simone D."/>
            <person name="Lopez-Fernandez M."/>
            <person name="Wu X."/>
            <person name="de Brujin I."/>
            <person name="Lundin D."/>
            <person name="Andersson A."/>
            <person name="Bertilsson S."/>
            <person name="Dopson M."/>
        </authorList>
    </citation>
    <scope>NUCLEOTIDE SEQUENCE</scope>
    <source>
        <strain evidence="1">MM415B01994</strain>
    </source>
</reference>
<proteinExistence type="predicted"/>
<organism evidence="1">
    <name type="scientific">viral metagenome</name>
    <dbReference type="NCBI Taxonomy" id="1070528"/>
    <lineage>
        <taxon>unclassified sequences</taxon>
        <taxon>metagenomes</taxon>
        <taxon>organismal metagenomes</taxon>
    </lineage>
</organism>
<name>A0A6M3IEY6_9ZZZZ</name>
<evidence type="ECO:0000313" key="1">
    <source>
        <dbReference type="EMBL" id="QJA55758.1"/>
    </source>
</evidence>
<accession>A0A6M3IEY6</accession>
<gene>
    <name evidence="1" type="ORF">MM415B01994_0007</name>
</gene>
<dbReference type="AlphaFoldDB" id="A0A6M3IEY6"/>
<sequence length="72" mass="7866">MGITTHSNNVWGRFKGFACKLMSLKVAGAGIATWLLLKGVIDPWMWFAIFLGAIGLSQTGRINDTIKTLKAK</sequence>
<dbReference type="EMBL" id="MT141178">
    <property type="protein sequence ID" value="QJA55758.1"/>
    <property type="molecule type" value="Genomic_DNA"/>
</dbReference>